<protein>
    <submittedName>
        <fullName evidence="2">Uncharacterized protein</fullName>
    </submittedName>
</protein>
<dbReference type="Proteomes" id="UP001497516">
    <property type="component" value="Chromosome 6"/>
</dbReference>
<evidence type="ECO:0000313" key="3">
    <source>
        <dbReference type="Proteomes" id="UP001497516"/>
    </source>
</evidence>
<proteinExistence type="predicted"/>
<dbReference type="AlphaFoldDB" id="A0AAV2F9E5"/>
<keyword evidence="3" id="KW-1185">Reference proteome</keyword>
<organism evidence="2 3">
    <name type="scientific">Linum trigynum</name>
    <dbReference type="NCBI Taxonomy" id="586398"/>
    <lineage>
        <taxon>Eukaryota</taxon>
        <taxon>Viridiplantae</taxon>
        <taxon>Streptophyta</taxon>
        <taxon>Embryophyta</taxon>
        <taxon>Tracheophyta</taxon>
        <taxon>Spermatophyta</taxon>
        <taxon>Magnoliopsida</taxon>
        <taxon>eudicotyledons</taxon>
        <taxon>Gunneridae</taxon>
        <taxon>Pentapetalae</taxon>
        <taxon>rosids</taxon>
        <taxon>fabids</taxon>
        <taxon>Malpighiales</taxon>
        <taxon>Linaceae</taxon>
        <taxon>Linum</taxon>
    </lineage>
</organism>
<sequence>MSYDELAIALGLNLVDDRDYITESIETAGVDFGTLYTRLARPGKLPFKAGKTKASTLQLDNRILHHMLAKYQTRMAVYDERLDRMETQQGVTLARIEREQARSRRMQEVQQHLLQLLPGEQPVWRTPWEDSPLPPPPADDDDAFMNDIDLDNLGDE</sequence>
<gene>
    <name evidence="2" type="ORF">LTRI10_LOCUS35085</name>
</gene>
<dbReference type="EMBL" id="OZ034819">
    <property type="protein sequence ID" value="CAL1394592.1"/>
    <property type="molecule type" value="Genomic_DNA"/>
</dbReference>
<name>A0AAV2F9E5_9ROSI</name>
<feature type="region of interest" description="Disordered" evidence="1">
    <location>
        <begin position="121"/>
        <end position="156"/>
    </location>
</feature>
<evidence type="ECO:0000256" key="1">
    <source>
        <dbReference type="SAM" id="MobiDB-lite"/>
    </source>
</evidence>
<reference evidence="2 3" key="1">
    <citation type="submission" date="2024-04" db="EMBL/GenBank/DDBJ databases">
        <authorList>
            <person name="Fracassetti M."/>
        </authorList>
    </citation>
    <scope>NUCLEOTIDE SEQUENCE [LARGE SCALE GENOMIC DNA]</scope>
</reference>
<accession>A0AAV2F9E5</accession>
<evidence type="ECO:0000313" key="2">
    <source>
        <dbReference type="EMBL" id="CAL1394592.1"/>
    </source>
</evidence>
<feature type="compositionally biased region" description="Acidic residues" evidence="1">
    <location>
        <begin position="138"/>
        <end position="156"/>
    </location>
</feature>